<keyword evidence="2" id="KW-0732">Signal</keyword>
<protein>
    <recommendedName>
        <fullName evidence="5">Lipoprotein</fullName>
    </recommendedName>
</protein>
<feature type="region of interest" description="Disordered" evidence="1">
    <location>
        <begin position="237"/>
        <end position="270"/>
    </location>
</feature>
<gene>
    <name evidence="3" type="ORF">EDD39_3732</name>
</gene>
<feature type="chain" id="PRO_5038392677" description="Lipoprotein" evidence="2">
    <location>
        <begin position="21"/>
        <end position="270"/>
    </location>
</feature>
<proteinExistence type="predicted"/>
<feature type="signal peptide" evidence="2">
    <location>
        <begin position="1"/>
        <end position="20"/>
    </location>
</feature>
<name>A0A8G1UK70_9ACTN</name>
<evidence type="ECO:0000313" key="3">
    <source>
        <dbReference type="EMBL" id="ROR45492.1"/>
    </source>
</evidence>
<sequence length="270" mass="26456">MHGIRMRTAVASAAAAAALAAGCGSGSGGSGSTGSPAASGTGSPVSASAAAASAAADNGVAGQSADQVLQRAVQALKDAGAVRAAGTVGSEGGQITMDLRLDTTGDCTGTLSQGGVGSFQVVKSGQQLWVKPDQEFWQTHGGPAMAQLVGDRYLKTTSDNPDFGEIGSLCDLTALADQLGTGKSGLAKGGEENVQGRPALTLTNTSGTGTGTGTLYVATTGEPVPLKLAKDTGAVEFSDFGTPVPSATPGPDQSLDLDQLQQPSSSTSVV</sequence>
<feature type="compositionally biased region" description="Low complexity" evidence="1">
    <location>
        <begin position="251"/>
        <end position="270"/>
    </location>
</feature>
<evidence type="ECO:0008006" key="5">
    <source>
        <dbReference type="Google" id="ProtNLM"/>
    </source>
</evidence>
<dbReference type="Gene3D" id="2.50.20.20">
    <property type="match status" value="1"/>
</dbReference>
<dbReference type="PROSITE" id="PS51257">
    <property type="entry name" value="PROKAR_LIPOPROTEIN"/>
    <property type="match status" value="1"/>
</dbReference>
<organism evidence="3 4">
    <name type="scientific">Kitasatospora cineracea</name>
    <dbReference type="NCBI Taxonomy" id="88074"/>
    <lineage>
        <taxon>Bacteria</taxon>
        <taxon>Bacillati</taxon>
        <taxon>Actinomycetota</taxon>
        <taxon>Actinomycetes</taxon>
        <taxon>Kitasatosporales</taxon>
        <taxon>Streptomycetaceae</taxon>
        <taxon>Kitasatospora</taxon>
    </lineage>
</organism>
<evidence type="ECO:0000256" key="1">
    <source>
        <dbReference type="SAM" id="MobiDB-lite"/>
    </source>
</evidence>
<reference evidence="3 4" key="1">
    <citation type="submission" date="2018-11" db="EMBL/GenBank/DDBJ databases">
        <title>Sequencing the genomes of 1000 actinobacteria strains.</title>
        <authorList>
            <person name="Klenk H.-P."/>
        </authorList>
    </citation>
    <scope>NUCLEOTIDE SEQUENCE [LARGE SCALE GENOMIC DNA]</scope>
    <source>
        <strain evidence="3 4">DSM 44780</strain>
    </source>
</reference>
<evidence type="ECO:0000256" key="2">
    <source>
        <dbReference type="SAM" id="SignalP"/>
    </source>
</evidence>
<accession>A0A8G1UK70</accession>
<comment type="caution">
    <text evidence="3">The sequence shown here is derived from an EMBL/GenBank/DDBJ whole genome shotgun (WGS) entry which is preliminary data.</text>
</comment>
<dbReference type="EMBL" id="RJVJ01000001">
    <property type="protein sequence ID" value="ROR45492.1"/>
    <property type="molecule type" value="Genomic_DNA"/>
</dbReference>
<evidence type="ECO:0000313" key="4">
    <source>
        <dbReference type="Proteomes" id="UP000267408"/>
    </source>
</evidence>
<dbReference type="AlphaFoldDB" id="A0A8G1UK70"/>
<dbReference type="Proteomes" id="UP000267408">
    <property type="component" value="Unassembled WGS sequence"/>
</dbReference>